<dbReference type="PROSITE" id="PS50157">
    <property type="entry name" value="ZINC_FINGER_C2H2_2"/>
    <property type="match status" value="10"/>
</dbReference>
<dbReference type="AlphaFoldDB" id="A0A9F3QUE5"/>
<evidence type="ECO:0000256" key="6">
    <source>
        <dbReference type="ARBA" id="ARBA00022833"/>
    </source>
</evidence>
<dbReference type="CDD" id="cd07936">
    <property type="entry name" value="SCAN"/>
    <property type="match status" value="2"/>
</dbReference>
<dbReference type="FunFam" id="3.30.160.60:FF:000506">
    <property type="entry name" value="Zinc finger protein 23"/>
    <property type="match status" value="1"/>
</dbReference>
<feature type="domain" description="C2H2-type" evidence="13">
    <location>
        <begin position="698"/>
        <end position="725"/>
    </location>
</feature>
<evidence type="ECO:0000256" key="8">
    <source>
        <dbReference type="ARBA" id="ARBA00023125"/>
    </source>
</evidence>
<dbReference type="PANTHER" id="PTHR24393:SF100">
    <property type="entry name" value="ZINC FINGER PROTEIN-RELATED"/>
    <property type="match status" value="1"/>
</dbReference>
<feature type="domain" description="C2H2-type" evidence="13">
    <location>
        <begin position="726"/>
        <end position="753"/>
    </location>
</feature>
<feature type="domain" description="C2H2-type" evidence="13">
    <location>
        <begin position="754"/>
        <end position="781"/>
    </location>
</feature>
<dbReference type="InterPro" id="IPR036236">
    <property type="entry name" value="Znf_C2H2_sf"/>
</dbReference>
<dbReference type="KEGG" id="pbi:107326587"/>
<evidence type="ECO:0000256" key="9">
    <source>
        <dbReference type="ARBA" id="ARBA00023163"/>
    </source>
</evidence>
<dbReference type="RefSeq" id="XP_015746349.2">
    <property type="nucleotide sequence ID" value="XM_015890863.2"/>
</dbReference>
<feature type="domain" description="C2H2-type" evidence="13">
    <location>
        <begin position="894"/>
        <end position="921"/>
    </location>
</feature>
<keyword evidence="6" id="KW-0862">Zinc</keyword>
<feature type="domain" description="C2H2-type" evidence="13">
    <location>
        <begin position="838"/>
        <end position="865"/>
    </location>
</feature>
<dbReference type="FunFam" id="3.30.160.60:FF:001954">
    <property type="entry name" value="Zinc finger protein 787"/>
    <property type="match status" value="2"/>
</dbReference>
<evidence type="ECO:0000256" key="7">
    <source>
        <dbReference type="ARBA" id="ARBA00023015"/>
    </source>
</evidence>
<dbReference type="Gene3D" id="1.10.4020.10">
    <property type="entry name" value="DNA breaking-rejoining enzymes"/>
    <property type="match status" value="2"/>
</dbReference>
<dbReference type="FunFam" id="3.30.160.60:FF:001498">
    <property type="entry name" value="Zinc finger protein 404"/>
    <property type="match status" value="1"/>
</dbReference>
<evidence type="ECO:0000256" key="1">
    <source>
        <dbReference type="ARBA" id="ARBA00004123"/>
    </source>
</evidence>
<keyword evidence="9" id="KW-0804">Transcription</keyword>
<evidence type="ECO:0000256" key="2">
    <source>
        <dbReference type="ARBA" id="ARBA00006991"/>
    </source>
</evidence>
<name>A0A9F3QUE5_PYTBI</name>
<dbReference type="PROSITE" id="PS00028">
    <property type="entry name" value="ZINC_FINGER_C2H2_1"/>
    <property type="match status" value="10"/>
</dbReference>
<dbReference type="Gene3D" id="3.30.160.60">
    <property type="entry name" value="Classic Zinc Finger"/>
    <property type="match status" value="10"/>
</dbReference>
<protein>
    <submittedName>
        <fullName evidence="16">Zinc finger protein 23-like</fullName>
    </submittedName>
</protein>
<feature type="region of interest" description="Disordered" evidence="12">
    <location>
        <begin position="521"/>
        <end position="560"/>
    </location>
</feature>
<dbReference type="GO" id="GO:0000978">
    <property type="term" value="F:RNA polymerase II cis-regulatory region sequence-specific DNA binding"/>
    <property type="evidence" value="ECO:0007669"/>
    <property type="project" value="TreeGrafter"/>
</dbReference>
<dbReference type="FunFam" id="3.30.160.60:FF:002063">
    <property type="entry name" value="RB associated KRAB zinc finger"/>
    <property type="match status" value="1"/>
</dbReference>
<evidence type="ECO:0000256" key="10">
    <source>
        <dbReference type="ARBA" id="ARBA00023242"/>
    </source>
</evidence>
<feature type="domain" description="SCAN box" evidence="14">
    <location>
        <begin position="385"/>
        <end position="467"/>
    </location>
</feature>
<feature type="domain" description="SCAN box" evidence="14">
    <location>
        <begin position="99"/>
        <end position="180"/>
    </location>
</feature>
<evidence type="ECO:0000259" key="14">
    <source>
        <dbReference type="PROSITE" id="PS50804"/>
    </source>
</evidence>
<accession>A0A9F3QUE5</accession>
<keyword evidence="8" id="KW-0238">DNA-binding</keyword>
<dbReference type="PROSITE" id="PS50804">
    <property type="entry name" value="SCAN_BOX"/>
    <property type="match status" value="2"/>
</dbReference>
<dbReference type="GO" id="GO:0001228">
    <property type="term" value="F:DNA-binding transcription activator activity, RNA polymerase II-specific"/>
    <property type="evidence" value="ECO:0007669"/>
    <property type="project" value="TreeGrafter"/>
</dbReference>
<feature type="region of interest" description="Disordered" evidence="12">
    <location>
        <begin position="231"/>
        <end position="276"/>
    </location>
</feature>
<keyword evidence="5 11" id="KW-0863">Zinc-finger</keyword>
<evidence type="ECO:0000259" key="13">
    <source>
        <dbReference type="PROSITE" id="PS50157"/>
    </source>
</evidence>
<dbReference type="Pfam" id="PF00096">
    <property type="entry name" value="zf-C2H2"/>
    <property type="match status" value="10"/>
</dbReference>
<feature type="domain" description="C2H2-type" evidence="13">
    <location>
        <begin position="810"/>
        <end position="837"/>
    </location>
</feature>
<evidence type="ECO:0000256" key="3">
    <source>
        <dbReference type="ARBA" id="ARBA00022723"/>
    </source>
</evidence>
<comment type="subcellular location">
    <subcellularLocation>
        <location evidence="1">Nucleus</location>
    </subcellularLocation>
</comment>
<gene>
    <name evidence="16" type="primary">LOC107326587</name>
</gene>
<dbReference type="OrthoDB" id="9041220at2759"/>
<dbReference type="SMART" id="SM00431">
    <property type="entry name" value="SCAN"/>
    <property type="match status" value="2"/>
</dbReference>
<dbReference type="SMART" id="SM00355">
    <property type="entry name" value="ZnF_C2H2"/>
    <property type="match status" value="10"/>
</dbReference>
<keyword evidence="4" id="KW-0677">Repeat</keyword>
<comment type="similarity">
    <text evidence="2">Belongs to the krueppel C2H2-type zinc-finger protein family.</text>
</comment>
<organism evidence="15 16">
    <name type="scientific">Python bivittatus</name>
    <name type="common">Burmese python</name>
    <name type="synonym">Python molurus bivittatus</name>
    <dbReference type="NCBI Taxonomy" id="176946"/>
    <lineage>
        <taxon>Eukaryota</taxon>
        <taxon>Metazoa</taxon>
        <taxon>Chordata</taxon>
        <taxon>Craniata</taxon>
        <taxon>Vertebrata</taxon>
        <taxon>Euteleostomi</taxon>
        <taxon>Lepidosauria</taxon>
        <taxon>Squamata</taxon>
        <taxon>Bifurcata</taxon>
        <taxon>Unidentata</taxon>
        <taxon>Episquamata</taxon>
        <taxon>Toxicofera</taxon>
        <taxon>Serpentes</taxon>
        <taxon>Henophidia</taxon>
        <taxon>Pythonidae</taxon>
        <taxon>Python</taxon>
    </lineage>
</organism>
<dbReference type="Proteomes" id="UP000695026">
    <property type="component" value="Unplaced"/>
</dbReference>
<dbReference type="GO" id="GO:0008270">
    <property type="term" value="F:zinc ion binding"/>
    <property type="evidence" value="ECO:0007669"/>
    <property type="project" value="UniProtKB-KW"/>
</dbReference>
<dbReference type="FunFam" id="3.30.160.60:FF:002343">
    <property type="entry name" value="Zinc finger protein 33A"/>
    <property type="match status" value="1"/>
</dbReference>
<feature type="domain" description="C2H2-type" evidence="13">
    <location>
        <begin position="866"/>
        <end position="893"/>
    </location>
</feature>
<dbReference type="FunFam" id="3.30.160.60:FF:000446">
    <property type="entry name" value="Zinc finger protein"/>
    <property type="match status" value="1"/>
</dbReference>
<keyword evidence="10" id="KW-0539">Nucleus</keyword>
<evidence type="ECO:0000256" key="12">
    <source>
        <dbReference type="SAM" id="MobiDB-lite"/>
    </source>
</evidence>
<feature type="domain" description="C2H2-type" evidence="13">
    <location>
        <begin position="782"/>
        <end position="809"/>
    </location>
</feature>
<dbReference type="FunFam" id="3.30.160.60:FF:002281">
    <property type="match status" value="1"/>
</dbReference>
<keyword evidence="7" id="KW-0805">Transcription regulation</keyword>
<feature type="domain" description="C2H2-type" evidence="13">
    <location>
        <begin position="938"/>
        <end position="965"/>
    </location>
</feature>
<feature type="compositionally biased region" description="Basic and acidic residues" evidence="12">
    <location>
        <begin position="233"/>
        <end position="244"/>
    </location>
</feature>
<feature type="domain" description="C2H2-type" evidence="13">
    <location>
        <begin position="966"/>
        <end position="993"/>
    </location>
</feature>
<dbReference type="FunFam" id="1.10.4020.10:FF:000001">
    <property type="entry name" value="zinc finger protein 263 isoform X1"/>
    <property type="match status" value="2"/>
</dbReference>
<sequence>MEEQWEMQWEQFLQTQPSHTEGILKASPWEDPKAFLASFEQVATACRWPRGEWAARLLPALCGEAEVAFRSLDTIHQEDYENVKVAILRGEAMTMEVQRQRFRQFYCQEVEDPRRVQSHLQDLCHRWLKPERHTKDQILELLILEQFLASLPPKLQGWVQSKRPDTCSQAVALMEDFLRSQQEVRSSSCQRPLKGEHVIFLREEESVETVKREHVGREINMLGFRAQLRGKKLKEDKAGSPKLEEETDGRNLPCATQPQSGSQQQPGWAATQKSEEEPFFGVEERWEAQWQQFLQTLQPPPTGGKNPVMSEASPWENPKAFLVSFEQVAKACHWPREEWAAQLFPALSGEAEEAVRKLEIREQENYGKVKAAILQGEALRTETQRQHFRQFCCQEVGDPRRLYGQLQQLCLRWLKPERRTKEQILELLILEQFLASLPPDLRSWIRAGRPDTCSQAVALVEDFLSSLQEAKSGSCQGLLKEEPADFDPAEEELLETMKRQRVEMETSSLGNRWESEVKVEHSQGEGEEPEATCRTDPLRSPVNLSENLEERCKSKKQQQKTSMENEEECILLAKSFSAAVIGKTTLSSKDKLPLFSKYGRKYHYRVELDMIDSMDDFEECPRSEEDLQCVSDYCEKEENIITEKKCEFSGNRIGNHLNRYQCMYLEEKHDNSLEYVKTFSNANSLKIIQGPNAERKLYECSQCGKCFGKFSQWNQHQKIHTGEKPYKCSQCGKRFNQAGNLKTHQKIHTGERPYKCSQCGKCFNQAGNLKTHQKIHTGERPYKCSQCGKSFTRGILLKIHQRIHTGETPYKCSECGKGFNEMRNLKRHQRIHTGEKPHKCSQCGKCFTEADVLKIHQRTHTGERPYKCLECGKCFNKSGTLRRHQRIHTGERPYKCSQCGRAFNQMGTLKKHQRIHPGEKHYKCSQIHTAIYIGEKPHKCSECGKCFRQAGLLKRHQRIHTGERPYRCSQCGKWFNQSGTLKRHQRIHTGDKPTQLLSIENASVREVT</sequence>
<dbReference type="InterPro" id="IPR013087">
    <property type="entry name" value="Znf_C2H2_type"/>
</dbReference>
<dbReference type="InterPro" id="IPR038269">
    <property type="entry name" value="SCAN_sf"/>
</dbReference>
<dbReference type="SUPFAM" id="SSF57667">
    <property type="entry name" value="beta-beta-alpha zinc fingers"/>
    <property type="match status" value="5"/>
</dbReference>
<reference evidence="16" key="1">
    <citation type="submission" date="2025-08" db="UniProtKB">
        <authorList>
            <consortium name="RefSeq"/>
        </authorList>
    </citation>
    <scope>IDENTIFICATION</scope>
    <source>
        <tissue evidence="16">Liver</tissue>
    </source>
</reference>
<dbReference type="GeneID" id="107326587"/>
<proteinExistence type="inferred from homology"/>
<dbReference type="OMA" id="NRWESEV"/>
<dbReference type="FunFam" id="3.30.160.60:FF:001343">
    <property type="entry name" value="Zinc finger protein 568"/>
    <property type="match status" value="1"/>
</dbReference>
<keyword evidence="3" id="KW-0479">Metal-binding</keyword>
<dbReference type="SUPFAM" id="SSF47353">
    <property type="entry name" value="Retrovirus capsid dimerization domain-like"/>
    <property type="match status" value="2"/>
</dbReference>
<evidence type="ECO:0000256" key="4">
    <source>
        <dbReference type="ARBA" id="ARBA00022737"/>
    </source>
</evidence>
<evidence type="ECO:0000256" key="11">
    <source>
        <dbReference type="PROSITE-ProRule" id="PRU00042"/>
    </source>
</evidence>
<dbReference type="Pfam" id="PF02023">
    <property type="entry name" value="SCAN"/>
    <property type="match status" value="2"/>
</dbReference>
<feature type="compositionally biased region" description="Low complexity" evidence="12">
    <location>
        <begin position="257"/>
        <end position="267"/>
    </location>
</feature>
<evidence type="ECO:0000313" key="16">
    <source>
        <dbReference type="RefSeq" id="XP_015746349.2"/>
    </source>
</evidence>
<evidence type="ECO:0000256" key="5">
    <source>
        <dbReference type="ARBA" id="ARBA00022771"/>
    </source>
</evidence>
<dbReference type="PANTHER" id="PTHR24393">
    <property type="entry name" value="ZINC FINGER PROTEIN"/>
    <property type="match status" value="1"/>
</dbReference>
<dbReference type="FunFam" id="3.30.160.60:FF:000358">
    <property type="entry name" value="zinc finger protein 24"/>
    <property type="match status" value="1"/>
</dbReference>
<dbReference type="GO" id="GO:0005634">
    <property type="term" value="C:nucleus"/>
    <property type="evidence" value="ECO:0007669"/>
    <property type="project" value="UniProtKB-SubCell"/>
</dbReference>
<dbReference type="InterPro" id="IPR003309">
    <property type="entry name" value="SCAN_dom"/>
</dbReference>
<evidence type="ECO:0000313" key="15">
    <source>
        <dbReference type="Proteomes" id="UP000695026"/>
    </source>
</evidence>
<keyword evidence="15" id="KW-1185">Reference proteome</keyword>